<dbReference type="InterPro" id="IPR046956">
    <property type="entry name" value="RLP23-like"/>
</dbReference>
<evidence type="ECO:0000256" key="5">
    <source>
        <dbReference type="ARBA" id="ARBA00022737"/>
    </source>
</evidence>
<dbReference type="EMBL" id="RXGB01003024">
    <property type="protein sequence ID" value="TMW93357.1"/>
    <property type="molecule type" value="Genomic_DNA"/>
</dbReference>
<keyword evidence="2" id="KW-0433">Leucine-rich repeat</keyword>
<evidence type="ECO:0000313" key="9">
    <source>
        <dbReference type="EMBL" id="TMW93357.1"/>
    </source>
</evidence>
<evidence type="ECO:0000256" key="1">
    <source>
        <dbReference type="ARBA" id="ARBA00004479"/>
    </source>
</evidence>
<keyword evidence="5" id="KW-0677">Repeat</keyword>
<dbReference type="InterPro" id="IPR032675">
    <property type="entry name" value="LRR_dom_sf"/>
</dbReference>
<comment type="caution">
    <text evidence="9">The sequence shown here is derived from an EMBL/GenBank/DDBJ whole genome shotgun (WGS) entry which is preliminary data.</text>
</comment>
<dbReference type="Pfam" id="PF00560">
    <property type="entry name" value="LRR_1"/>
    <property type="match status" value="3"/>
</dbReference>
<keyword evidence="8" id="KW-0325">Glycoprotein</keyword>
<evidence type="ECO:0000256" key="6">
    <source>
        <dbReference type="ARBA" id="ARBA00022989"/>
    </source>
</evidence>
<organism evidence="9">
    <name type="scientific">Solanum chilense</name>
    <name type="common">Tomato</name>
    <name type="synonym">Lycopersicon chilense</name>
    <dbReference type="NCBI Taxonomy" id="4083"/>
    <lineage>
        <taxon>Eukaryota</taxon>
        <taxon>Viridiplantae</taxon>
        <taxon>Streptophyta</taxon>
        <taxon>Embryophyta</taxon>
        <taxon>Tracheophyta</taxon>
        <taxon>Spermatophyta</taxon>
        <taxon>Magnoliopsida</taxon>
        <taxon>eudicotyledons</taxon>
        <taxon>Gunneridae</taxon>
        <taxon>Pentapetalae</taxon>
        <taxon>asterids</taxon>
        <taxon>lamiids</taxon>
        <taxon>Solanales</taxon>
        <taxon>Solanaceae</taxon>
        <taxon>Solanoideae</taxon>
        <taxon>Solaneae</taxon>
        <taxon>Solanum</taxon>
        <taxon>Solanum subgen. Lycopersicon</taxon>
    </lineage>
</organism>
<dbReference type="InterPro" id="IPR001611">
    <property type="entry name" value="Leu-rich_rpt"/>
</dbReference>
<dbReference type="GO" id="GO:0016020">
    <property type="term" value="C:membrane"/>
    <property type="evidence" value="ECO:0007669"/>
    <property type="project" value="UniProtKB-SubCell"/>
</dbReference>
<dbReference type="PANTHER" id="PTHR48061:SF10">
    <property type="entry name" value="LEUCINE-RICH REPEAT-CONTAINING N-TERMINAL PLANT-TYPE DOMAIN-CONTAINING PROTEIN"/>
    <property type="match status" value="1"/>
</dbReference>
<evidence type="ECO:0000256" key="3">
    <source>
        <dbReference type="ARBA" id="ARBA00022692"/>
    </source>
</evidence>
<dbReference type="AlphaFoldDB" id="A0A6N2BEQ1"/>
<gene>
    <name evidence="9" type="ORF">EJD97_011838</name>
</gene>
<keyword evidence="7" id="KW-0472">Membrane</keyword>
<evidence type="ECO:0008006" key="10">
    <source>
        <dbReference type="Google" id="ProtNLM"/>
    </source>
</evidence>
<evidence type="ECO:0000256" key="2">
    <source>
        <dbReference type="ARBA" id="ARBA00022614"/>
    </source>
</evidence>
<sequence>MFIIGHDASDRSFNITGQSIKSYPKTLSWNKRKYCCSWEEVYCDERTGKVIELNRTCSKLQGKFHSNSSVFQFSNLKRFDLSNNNFFGSYTSPTFGSIPKPLWNLTNIETLALGYNHLEGPISNFFILCKLRSIYLENNNFDGIFNKSWTQLEDLEFSSNSIIGSIPSNVSGMQNLQSLILSSNHLNGTIPSWILSLTSLTNLDLCDNYFKLKDSRVQV</sequence>
<comment type="subcellular location">
    <subcellularLocation>
        <location evidence="1">Membrane</location>
        <topology evidence="1">Single-pass type I membrane protein</topology>
    </subcellularLocation>
</comment>
<evidence type="ECO:0000256" key="4">
    <source>
        <dbReference type="ARBA" id="ARBA00022729"/>
    </source>
</evidence>
<keyword evidence="6" id="KW-1133">Transmembrane helix</keyword>
<keyword evidence="4" id="KW-0732">Signal</keyword>
<dbReference type="FunFam" id="3.80.10.10:FF:000041">
    <property type="entry name" value="LRR receptor-like serine/threonine-protein kinase ERECTA"/>
    <property type="match status" value="1"/>
</dbReference>
<proteinExistence type="predicted"/>
<dbReference type="PANTHER" id="PTHR48061">
    <property type="entry name" value="LEUCINE-RICH REPEAT RECEPTOR PROTEIN KINASE EMS1-LIKE-RELATED"/>
    <property type="match status" value="1"/>
</dbReference>
<reference evidence="9" key="1">
    <citation type="submission" date="2019-05" db="EMBL/GenBank/DDBJ databases">
        <title>The de novo reference genome and transcriptome assemblies of the wild tomato species Solanum chilense.</title>
        <authorList>
            <person name="Stam R."/>
            <person name="Nosenko T."/>
            <person name="Hoerger A.C."/>
            <person name="Stephan W."/>
            <person name="Seidel M.A."/>
            <person name="Kuhn J.M.M."/>
            <person name="Haberer G."/>
            <person name="Tellier A."/>
        </authorList>
    </citation>
    <scope>NUCLEOTIDE SEQUENCE</scope>
    <source>
        <tissue evidence="9">Mature leaves</tissue>
    </source>
</reference>
<evidence type="ECO:0000256" key="8">
    <source>
        <dbReference type="ARBA" id="ARBA00023180"/>
    </source>
</evidence>
<dbReference type="Gene3D" id="3.80.10.10">
    <property type="entry name" value="Ribonuclease Inhibitor"/>
    <property type="match status" value="2"/>
</dbReference>
<dbReference type="SUPFAM" id="SSF52058">
    <property type="entry name" value="L domain-like"/>
    <property type="match status" value="1"/>
</dbReference>
<evidence type="ECO:0000256" key="7">
    <source>
        <dbReference type="ARBA" id="ARBA00023136"/>
    </source>
</evidence>
<protein>
    <recommendedName>
        <fullName evidence="10">Leucine-rich repeat-containing N-terminal plant-type domain-containing protein</fullName>
    </recommendedName>
</protein>
<accession>A0A6N2BEQ1</accession>
<keyword evidence="3" id="KW-0812">Transmembrane</keyword>
<name>A0A6N2BEQ1_SOLCI</name>